<protein>
    <submittedName>
        <fullName evidence="2">Uncharacterized protein</fullName>
    </submittedName>
</protein>
<dbReference type="AlphaFoldDB" id="A0A166FT88"/>
<proteinExistence type="predicted"/>
<feature type="region of interest" description="Disordered" evidence="1">
    <location>
        <begin position="1"/>
        <end position="24"/>
    </location>
</feature>
<dbReference type="EMBL" id="KV417586">
    <property type="protein sequence ID" value="KZP17139.1"/>
    <property type="molecule type" value="Genomic_DNA"/>
</dbReference>
<evidence type="ECO:0000313" key="2">
    <source>
        <dbReference type="EMBL" id="KZP17139.1"/>
    </source>
</evidence>
<accession>A0A166FT88</accession>
<name>A0A166FT88_9AGAM</name>
<reference evidence="2 3" key="1">
    <citation type="journal article" date="2016" name="Mol. Biol. Evol.">
        <title>Comparative Genomics of Early-Diverging Mushroom-Forming Fungi Provides Insights into the Origins of Lignocellulose Decay Capabilities.</title>
        <authorList>
            <person name="Nagy L.G."/>
            <person name="Riley R."/>
            <person name="Tritt A."/>
            <person name="Adam C."/>
            <person name="Daum C."/>
            <person name="Floudas D."/>
            <person name="Sun H."/>
            <person name="Yadav J.S."/>
            <person name="Pangilinan J."/>
            <person name="Larsson K.H."/>
            <person name="Matsuura K."/>
            <person name="Barry K."/>
            <person name="Labutti K."/>
            <person name="Kuo R."/>
            <person name="Ohm R.A."/>
            <person name="Bhattacharya S.S."/>
            <person name="Shirouzu T."/>
            <person name="Yoshinaga Y."/>
            <person name="Martin F.M."/>
            <person name="Grigoriev I.V."/>
            <person name="Hibbett D.S."/>
        </authorList>
    </citation>
    <scope>NUCLEOTIDE SEQUENCE [LARGE SCALE GENOMIC DNA]</scope>
    <source>
        <strain evidence="2 3">CBS 109695</strain>
    </source>
</reference>
<organism evidence="2 3">
    <name type="scientific">Athelia psychrophila</name>
    <dbReference type="NCBI Taxonomy" id="1759441"/>
    <lineage>
        <taxon>Eukaryota</taxon>
        <taxon>Fungi</taxon>
        <taxon>Dikarya</taxon>
        <taxon>Basidiomycota</taxon>
        <taxon>Agaricomycotina</taxon>
        <taxon>Agaricomycetes</taxon>
        <taxon>Agaricomycetidae</taxon>
        <taxon>Atheliales</taxon>
        <taxon>Atheliaceae</taxon>
        <taxon>Athelia</taxon>
    </lineage>
</organism>
<sequence length="74" mass="8049">MTETQPHPPRHDIRIPHPASDIPILSERPSKEQVYVTYMGHSVSANDGRLVRAAGNGRMGQAAWASSWMGGLGI</sequence>
<keyword evidence="3" id="KW-1185">Reference proteome</keyword>
<gene>
    <name evidence="2" type="ORF">FIBSPDRAFT_865291</name>
</gene>
<dbReference type="Proteomes" id="UP000076532">
    <property type="component" value="Unassembled WGS sequence"/>
</dbReference>
<feature type="non-terminal residue" evidence="2">
    <location>
        <position position="74"/>
    </location>
</feature>
<evidence type="ECO:0000256" key="1">
    <source>
        <dbReference type="SAM" id="MobiDB-lite"/>
    </source>
</evidence>
<evidence type="ECO:0000313" key="3">
    <source>
        <dbReference type="Proteomes" id="UP000076532"/>
    </source>
</evidence>